<feature type="region of interest" description="Disordered" evidence="3">
    <location>
        <begin position="158"/>
        <end position="205"/>
    </location>
</feature>
<keyword evidence="1" id="KW-0863">Zinc-finger</keyword>
<name>A0A9P5VJ59_9FUNG</name>
<feature type="region of interest" description="Disordered" evidence="3">
    <location>
        <begin position="1"/>
        <end position="20"/>
    </location>
</feature>
<dbReference type="PROSITE" id="PS50089">
    <property type="entry name" value="ZF_RING_2"/>
    <property type="match status" value="1"/>
</dbReference>
<keyword evidence="1" id="KW-0862">Zinc</keyword>
<reference evidence="5" key="1">
    <citation type="journal article" date="2020" name="Fungal Divers.">
        <title>Resolving the Mortierellaceae phylogeny through synthesis of multi-gene phylogenetics and phylogenomics.</title>
        <authorList>
            <person name="Vandepol N."/>
            <person name="Liber J."/>
            <person name="Desiro A."/>
            <person name="Na H."/>
            <person name="Kennedy M."/>
            <person name="Barry K."/>
            <person name="Grigoriev I.V."/>
            <person name="Miller A.N."/>
            <person name="O'Donnell K."/>
            <person name="Stajich J.E."/>
            <person name="Bonito G."/>
        </authorList>
    </citation>
    <scope>NUCLEOTIDE SEQUENCE</scope>
    <source>
        <strain evidence="5">NVP1</strain>
    </source>
</reference>
<feature type="compositionally biased region" description="Polar residues" evidence="3">
    <location>
        <begin position="1"/>
        <end position="10"/>
    </location>
</feature>
<dbReference type="EMBL" id="JAAAUY010000712">
    <property type="protein sequence ID" value="KAF9326996.1"/>
    <property type="molecule type" value="Genomic_DNA"/>
</dbReference>
<accession>A0A9P5VJ59</accession>
<dbReference type="InterPro" id="IPR013083">
    <property type="entry name" value="Znf_RING/FYVE/PHD"/>
</dbReference>
<sequence length="605" mass="69223">MADFSWNNNDDPFDPASFVDKEPPQCFCGKVATTIYPSQEPGPSPTRKPRERDYSPPESFLLNEFDFSTAHTDEDEAGPSFSSYAYQMPSSFRQSSRRAYRPPPEPSSKKPPPSAVVYECHFTTPQEGMVSPEVCADCEDLLRLPNERELDSGFEMFKRLKGQEKEEGERNRDGDDSWPMVWPSGPSDHTEHQDEEDAWTSPVYHSYSSPENNLPHFVSMPSLPSGYTLPEPRKRKVCGFHMHALEWFALQGLSVEGQIALTRTADCPVFNQSLTRWLDCRPNDLELAPFNVIKCFCMEPMVIRLRKSSQGDEYYEYACVYRLPLPLRPESHWSEPDDHLLIGAGCSRVVLLKNASHIPRTTPVHQTIKDTPWRQSILEPPKSINSGRKEGSILKISPHPLDLRRAVMHKDSGEWKPRMTVGFKRLMEEIIPAGEREPEDSATLPAWYDPDLALQMLNNPDPYTPDDWPDKMVEAFNDCGAGQVSDEMLNFMVEEAVENATDFAASVHERMTRDLEVKQEKLTQMERDFEQLEEKQKKLVQEAKVLSDNGKEMQRFRCRVCWDANSTHAVLPCYHLVLCEACTKHMTHCGICRTPIQSTQRIKWG</sequence>
<dbReference type="PANTHER" id="PTHR14879:SF5">
    <property type="entry name" value="RING-TYPE DOMAIN-CONTAINING PROTEIN"/>
    <property type="match status" value="1"/>
</dbReference>
<dbReference type="Gene3D" id="3.30.40.10">
    <property type="entry name" value="Zinc/RING finger domain, C3HC4 (zinc finger)"/>
    <property type="match status" value="1"/>
</dbReference>
<dbReference type="SUPFAM" id="SSF57850">
    <property type="entry name" value="RING/U-box"/>
    <property type="match status" value="1"/>
</dbReference>
<evidence type="ECO:0000313" key="6">
    <source>
        <dbReference type="Proteomes" id="UP000696485"/>
    </source>
</evidence>
<protein>
    <recommendedName>
        <fullName evidence="4">RING-type domain-containing protein</fullName>
    </recommendedName>
</protein>
<feature type="coiled-coil region" evidence="2">
    <location>
        <begin position="508"/>
        <end position="549"/>
    </location>
</feature>
<organism evidence="5 6">
    <name type="scientific">Podila minutissima</name>
    <dbReference type="NCBI Taxonomy" id="64525"/>
    <lineage>
        <taxon>Eukaryota</taxon>
        <taxon>Fungi</taxon>
        <taxon>Fungi incertae sedis</taxon>
        <taxon>Mucoromycota</taxon>
        <taxon>Mortierellomycotina</taxon>
        <taxon>Mortierellomycetes</taxon>
        <taxon>Mortierellales</taxon>
        <taxon>Mortierellaceae</taxon>
        <taxon>Podila</taxon>
    </lineage>
</organism>
<dbReference type="AlphaFoldDB" id="A0A9P5VJ59"/>
<evidence type="ECO:0000256" key="3">
    <source>
        <dbReference type="SAM" id="MobiDB-lite"/>
    </source>
</evidence>
<dbReference type="Proteomes" id="UP000696485">
    <property type="component" value="Unassembled WGS sequence"/>
</dbReference>
<proteinExistence type="predicted"/>
<dbReference type="InterPro" id="IPR001841">
    <property type="entry name" value="Znf_RING"/>
</dbReference>
<evidence type="ECO:0000256" key="1">
    <source>
        <dbReference type="PROSITE-ProRule" id="PRU00175"/>
    </source>
</evidence>
<dbReference type="Pfam" id="PF13920">
    <property type="entry name" value="zf-C3HC4_3"/>
    <property type="match status" value="1"/>
</dbReference>
<dbReference type="InterPro" id="IPR051728">
    <property type="entry name" value="RING-FYVE_E3_ubiquitin-ligase"/>
</dbReference>
<feature type="domain" description="RING-type" evidence="4">
    <location>
        <begin position="558"/>
        <end position="593"/>
    </location>
</feature>
<feature type="compositionally biased region" description="Polar residues" evidence="3">
    <location>
        <begin position="80"/>
        <end position="94"/>
    </location>
</feature>
<feature type="region of interest" description="Disordered" evidence="3">
    <location>
        <begin position="30"/>
        <end position="114"/>
    </location>
</feature>
<evidence type="ECO:0000259" key="4">
    <source>
        <dbReference type="PROSITE" id="PS50089"/>
    </source>
</evidence>
<comment type="caution">
    <text evidence="5">The sequence shown here is derived from an EMBL/GenBank/DDBJ whole genome shotgun (WGS) entry which is preliminary data.</text>
</comment>
<evidence type="ECO:0000256" key="2">
    <source>
        <dbReference type="SAM" id="Coils"/>
    </source>
</evidence>
<dbReference type="GO" id="GO:0008270">
    <property type="term" value="F:zinc ion binding"/>
    <property type="evidence" value="ECO:0007669"/>
    <property type="project" value="UniProtKB-KW"/>
</dbReference>
<feature type="compositionally biased region" description="Basic and acidic residues" evidence="3">
    <location>
        <begin position="158"/>
        <end position="175"/>
    </location>
</feature>
<evidence type="ECO:0000313" key="5">
    <source>
        <dbReference type="EMBL" id="KAF9326996.1"/>
    </source>
</evidence>
<keyword evidence="2" id="KW-0175">Coiled coil</keyword>
<dbReference type="PANTHER" id="PTHR14879">
    <property type="entry name" value="CASPASE REGULATOR, RING FINGER DOMAIN-CONTAINING"/>
    <property type="match status" value="1"/>
</dbReference>
<keyword evidence="6" id="KW-1185">Reference proteome</keyword>
<gene>
    <name evidence="5" type="ORF">BG006_009649</name>
</gene>
<keyword evidence="1" id="KW-0479">Metal-binding</keyword>
<feature type="compositionally biased region" description="Pro residues" evidence="3">
    <location>
        <begin position="101"/>
        <end position="114"/>
    </location>
</feature>